<comment type="subcellular location">
    <subcellularLocation>
        <location evidence="1">Nucleus</location>
    </subcellularLocation>
</comment>
<proteinExistence type="inferred from homology"/>
<feature type="domain" description="C2H2-type" evidence="12">
    <location>
        <begin position="230"/>
        <end position="257"/>
    </location>
</feature>
<evidence type="ECO:0000256" key="8">
    <source>
        <dbReference type="ARBA" id="ARBA00023125"/>
    </source>
</evidence>
<dbReference type="InterPro" id="IPR050589">
    <property type="entry name" value="Ikaros_C2H2-ZF"/>
</dbReference>
<protein>
    <recommendedName>
        <fullName evidence="12">C2H2-type domain-containing protein</fullName>
    </recommendedName>
</protein>
<dbReference type="PROSITE" id="PS50157">
    <property type="entry name" value="ZINC_FINGER_C2H2_2"/>
    <property type="match status" value="9"/>
</dbReference>
<feature type="domain" description="C2H2-type" evidence="12">
    <location>
        <begin position="432"/>
        <end position="459"/>
    </location>
</feature>
<dbReference type="FunFam" id="3.30.160.60:FF:000110">
    <property type="entry name" value="Zinc finger protein-like"/>
    <property type="match status" value="1"/>
</dbReference>
<evidence type="ECO:0000313" key="14">
    <source>
        <dbReference type="Proteomes" id="UP001497623"/>
    </source>
</evidence>
<dbReference type="FunFam" id="3.30.160.60:FF:000733">
    <property type="entry name" value="Zinc finger protein 236 variant"/>
    <property type="match status" value="1"/>
</dbReference>
<comment type="caution">
    <text evidence="13">The sequence shown here is derived from an EMBL/GenBank/DDBJ whole genome shotgun (WGS) entry which is preliminary data.</text>
</comment>
<sequence length="553" mass="63171">MIHTGEKPYQCKQCNKAFSQSVTLLRHLQIHTKKPFKCVHCDKAFPDISRLKKHLGTHTGEKTFECNQCNKSFSYNNSLMRHMKTHNGYSLNKSDPKMPISESLPACSVVKMETHKVPSSISNPSPILILSKLPNVSEIDNHVSSLETTQNMSIQTGEKANHCSNYEKASLQNGQLICNISIKSSEKPYQNIQRDKTSPQKHQTSQYEKTSTETKCILKHCVTYTGDEPYQCTQCDEAFPHKSNFVTHLKTHSCSKYIMPTPTMPISEAMPAYSNISLPDVSSIDNPGSNLETTQKMEDTHQCNQCERDLLLNEAESYLPNQCDNTTKENCEKPYQCSQYDQAYTTNRNLEDKSMTHTGEKNYQCNHCDNTFSNNNLRTIYDKDFPLKNGSEMHNIIQTRVTPCQCNQCNKVFFQKNDLKVHLRTHTGEKPYQCHHCDKAFSLNGCLKVHLRIHTGEKPYQCNQCDMAFTTTGNLQSHYLIHTGEKPYRCNLCNKLYSHVSRLKLHLIRTHTGDKSYKCGHCEKIFSQKGALKDHLMAHSEEVELKLEGCTEA</sequence>
<evidence type="ECO:0000256" key="7">
    <source>
        <dbReference type="ARBA" id="ARBA00023015"/>
    </source>
</evidence>
<dbReference type="Proteomes" id="UP001497623">
    <property type="component" value="Unassembled WGS sequence"/>
</dbReference>
<dbReference type="Pfam" id="PF13912">
    <property type="entry name" value="zf-C2H2_6"/>
    <property type="match status" value="1"/>
</dbReference>
<evidence type="ECO:0000313" key="13">
    <source>
        <dbReference type="EMBL" id="CAL4069129.1"/>
    </source>
</evidence>
<keyword evidence="9" id="KW-0804">Transcription</keyword>
<dbReference type="Pfam" id="PF00096">
    <property type="entry name" value="zf-C2H2"/>
    <property type="match status" value="7"/>
</dbReference>
<dbReference type="SMART" id="SM00355">
    <property type="entry name" value="ZnF_C2H2"/>
    <property type="match status" value="9"/>
</dbReference>
<dbReference type="FunFam" id="3.30.160.60:FF:000130">
    <property type="entry name" value="Spalt-like transcription factor 4"/>
    <property type="match status" value="1"/>
</dbReference>
<dbReference type="InterPro" id="IPR013087">
    <property type="entry name" value="Znf_C2H2_type"/>
</dbReference>
<feature type="domain" description="C2H2-type" evidence="12">
    <location>
        <begin position="64"/>
        <end position="91"/>
    </location>
</feature>
<evidence type="ECO:0000256" key="10">
    <source>
        <dbReference type="ARBA" id="ARBA00023242"/>
    </source>
</evidence>
<name>A0AAV2Q601_MEGNR</name>
<dbReference type="AlphaFoldDB" id="A0AAV2Q601"/>
<evidence type="ECO:0000256" key="4">
    <source>
        <dbReference type="ARBA" id="ARBA00022737"/>
    </source>
</evidence>
<evidence type="ECO:0000256" key="3">
    <source>
        <dbReference type="ARBA" id="ARBA00022723"/>
    </source>
</evidence>
<gene>
    <name evidence="13" type="ORF">MNOR_LOCUS7660</name>
</gene>
<evidence type="ECO:0000256" key="6">
    <source>
        <dbReference type="ARBA" id="ARBA00022833"/>
    </source>
</evidence>
<comment type="similarity">
    <text evidence="2">Belongs to the krueppel C2H2-type zinc-finger protein family.</text>
</comment>
<feature type="domain" description="C2H2-type" evidence="12">
    <location>
        <begin position="460"/>
        <end position="487"/>
    </location>
</feature>
<dbReference type="EMBL" id="CAXKWB010003416">
    <property type="protein sequence ID" value="CAL4069129.1"/>
    <property type="molecule type" value="Genomic_DNA"/>
</dbReference>
<dbReference type="InterPro" id="IPR036236">
    <property type="entry name" value="Znf_C2H2_sf"/>
</dbReference>
<dbReference type="Gene3D" id="3.30.160.60">
    <property type="entry name" value="Classic Zinc Finger"/>
    <property type="match status" value="11"/>
</dbReference>
<dbReference type="PANTHER" id="PTHR24404">
    <property type="entry name" value="ZINC FINGER PROTEIN"/>
    <property type="match status" value="1"/>
</dbReference>
<dbReference type="GO" id="GO:0005634">
    <property type="term" value="C:nucleus"/>
    <property type="evidence" value="ECO:0007669"/>
    <property type="project" value="UniProtKB-SubCell"/>
</dbReference>
<dbReference type="GO" id="GO:0000122">
    <property type="term" value="P:negative regulation of transcription by RNA polymerase II"/>
    <property type="evidence" value="ECO:0007669"/>
    <property type="project" value="UniProtKB-ARBA"/>
</dbReference>
<evidence type="ECO:0000256" key="11">
    <source>
        <dbReference type="PROSITE-ProRule" id="PRU00042"/>
    </source>
</evidence>
<feature type="domain" description="C2H2-type" evidence="12">
    <location>
        <begin position="404"/>
        <end position="431"/>
    </location>
</feature>
<feature type="domain" description="C2H2-type" evidence="12">
    <location>
        <begin position="9"/>
        <end position="36"/>
    </location>
</feature>
<dbReference type="GO" id="GO:0000978">
    <property type="term" value="F:RNA polymerase II cis-regulatory region sequence-specific DNA binding"/>
    <property type="evidence" value="ECO:0007669"/>
    <property type="project" value="TreeGrafter"/>
</dbReference>
<evidence type="ECO:0000256" key="2">
    <source>
        <dbReference type="ARBA" id="ARBA00006991"/>
    </source>
</evidence>
<feature type="domain" description="C2H2-type" evidence="12">
    <location>
        <begin position="517"/>
        <end position="544"/>
    </location>
</feature>
<evidence type="ECO:0000256" key="9">
    <source>
        <dbReference type="ARBA" id="ARBA00023163"/>
    </source>
</evidence>
<dbReference type="FunFam" id="3.30.160.60:FF:001498">
    <property type="entry name" value="Zinc finger protein 404"/>
    <property type="match status" value="1"/>
</dbReference>
<dbReference type="GO" id="GO:0003700">
    <property type="term" value="F:DNA-binding transcription factor activity"/>
    <property type="evidence" value="ECO:0007669"/>
    <property type="project" value="TreeGrafter"/>
</dbReference>
<keyword evidence="14" id="KW-1185">Reference proteome</keyword>
<keyword evidence="3" id="KW-0479">Metal-binding</keyword>
<evidence type="ECO:0000256" key="1">
    <source>
        <dbReference type="ARBA" id="ARBA00004123"/>
    </source>
</evidence>
<dbReference type="GO" id="GO:0008270">
    <property type="term" value="F:zinc ion binding"/>
    <property type="evidence" value="ECO:0007669"/>
    <property type="project" value="UniProtKB-KW"/>
</dbReference>
<dbReference type="FunFam" id="3.30.160.60:FF:000446">
    <property type="entry name" value="Zinc finger protein"/>
    <property type="match status" value="1"/>
</dbReference>
<evidence type="ECO:0000259" key="12">
    <source>
        <dbReference type="PROSITE" id="PS50157"/>
    </source>
</evidence>
<organism evidence="13 14">
    <name type="scientific">Meganyctiphanes norvegica</name>
    <name type="common">Northern krill</name>
    <name type="synonym">Thysanopoda norvegica</name>
    <dbReference type="NCBI Taxonomy" id="48144"/>
    <lineage>
        <taxon>Eukaryota</taxon>
        <taxon>Metazoa</taxon>
        <taxon>Ecdysozoa</taxon>
        <taxon>Arthropoda</taxon>
        <taxon>Crustacea</taxon>
        <taxon>Multicrustacea</taxon>
        <taxon>Malacostraca</taxon>
        <taxon>Eumalacostraca</taxon>
        <taxon>Eucarida</taxon>
        <taxon>Euphausiacea</taxon>
        <taxon>Euphausiidae</taxon>
        <taxon>Meganyctiphanes</taxon>
    </lineage>
</organism>
<dbReference type="FunFam" id="3.30.160.60:FF:000624">
    <property type="entry name" value="zinc finger protein 697"/>
    <property type="match status" value="1"/>
</dbReference>
<keyword evidence="8" id="KW-0238">DNA-binding</keyword>
<dbReference type="FunFam" id="3.30.160.60:FF:001465">
    <property type="entry name" value="Zinc finger protein 560"/>
    <property type="match status" value="1"/>
</dbReference>
<accession>A0AAV2Q601</accession>
<keyword evidence="7" id="KW-0805">Transcription regulation</keyword>
<reference evidence="13 14" key="1">
    <citation type="submission" date="2024-05" db="EMBL/GenBank/DDBJ databases">
        <authorList>
            <person name="Wallberg A."/>
        </authorList>
    </citation>
    <scope>NUCLEOTIDE SEQUENCE [LARGE SCALE GENOMIC DNA]</scope>
</reference>
<feature type="domain" description="C2H2-type" evidence="12">
    <location>
        <begin position="36"/>
        <end position="63"/>
    </location>
</feature>
<dbReference type="PROSITE" id="PS00028">
    <property type="entry name" value="ZINC_FINGER_C2H2_1"/>
    <property type="match status" value="9"/>
</dbReference>
<dbReference type="FunFam" id="3.30.160.60:FF:001530">
    <property type="entry name" value="Zinc finger protein 268"/>
    <property type="match status" value="1"/>
</dbReference>
<keyword evidence="4" id="KW-0677">Repeat</keyword>
<keyword evidence="5 11" id="KW-0863">Zinc-finger</keyword>
<keyword evidence="10" id="KW-0539">Nucleus</keyword>
<keyword evidence="6" id="KW-0862">Zinc</keyword>
<dbReference type="PANTHER" id="PTHR24404:SF110">
    <property type="entry name" value="C2H2-TYPE DOMAIN-CONTAINING PROTEIN"/>
    <property type="match status" value="1"/>
</dbReference>
<feature type="domain" description="C2H2-type" evidence="12">
    <location>
        <begin position="488"/>
        <end position="516"/>
    </location>
</feature>
<dbReference type="GO" id="GO:0005694">
    <property type="term" value="C:chromosome"/>
    <property type="evidence" value="ECO:0007669"/>
    <property type="project" value="UniProtKB-ARBA"/>
</dbReference>
<dbReference type="FunFam" id="3.30.160.60:FF:001732">
    <property type="entry name" value="Zgc:162936"/>
    <property type="match status" value="1"/>
</dbReference>
<dbReference type="SUPFAM" id="SSF57667">
    <property type="entry name" value="beta-beta-alpha zinc fingers"/>
    <property type="match status" value="7"/>
</dbReference>
<dbReference type="GO" id="GO:0045893">
    <property type="term" value="P:positive regulation of DNA-templated transcription"/>
    <property type="evidence" value="ECO:0007669"/>
    <property type="project" value="UniProtKB-ARBA"/>
</dbReference>
<evidence type="ECO:0000256" key="5">
    <source>
        <dbReference type="ARBA" id="ARBA00022771"/>
    </source>
</evidence>